<reference evidence="2" key="1">
    <citation type="journal article" date="2014" name="Science">
        <title>Ancient hybridizations among the ancestral genomes of bread wheat.</title>
        <authorList>
            <consortium name="International Wheat Genome Sequencing Consortium,"/>
            <person name="Marcussen T."/>
            <person name="Sandve S.R."/>
            <person name="Heier L."/>
            <person name="Spannagl M."/>
            <person name="Pfeifer M."/>
            <person name="Jakobsen K.S."/>
            <person name="Wulff B.B."/>
            <person name="Steuernagel B."/>
            <person name="Mayer K.F."/>
            <person name="Olsen O.A."/>
        </authorList>
    </citation>
    <scope>NUCLEOTIDE SEQUENCE [LARGE SCALE GENOMIC DNA]</scope>
    <source>
        <strain evidence="2">cv. AL8/78</strain>
    </source>
</reference>
<keyword evidence="2" id="KW-1185">Reference proteome</keyword>
<dbReference type="PROSITE" id="PS51257">
    <property type="entry name" value="PROKAR_LIPOPROTEIN"/>
    <property type="match status" value="1"/>
</dbReference>
<proteinExistence type="predicted"/>
<sequence>MEIRTKDDAWRLLLVLFLGQLVAFSMAACSFASSFIANLGIILLNDLHRSKLSFHTALANLRTQ</sequence>
<accession>A0A452Z7V9</accession>
<dbReference type="EnsemblPlants" id="AET1Gv20665500.35">
    <property type="protein sequence ID" value="AET1Gv20665500.35"/>
    <property type="gene ID" value="AET1Gv20665500"/>
</dbReference>
<dbReference type="Proteomes" id="UP000015105">
    <property type="component" value="Chromosome 1D"/>
</dbReference>
<organism evidence="1 2">
    <name type="scientific">Aegilops tauschii subsp. strangulata</name>
    <name type="common">Goatgrass</name>
    <dbReference type="NCBI Taxonomy" id="200361"/>
    <lineage>
        <taxon>Eukaryota</taxon>
        <taxon>Viridiplantae</taxon>
        <taxon>Streptophyta</taxon>
        <taxon>Embryophyta</taxon>
        <taxon>Tracheophyta</taxon>
        <taxon>Spermatophyta</taxon>
        <taxon>Magnoliopsida</taxon>
        <taxon>Liliopsida</taxon>
        <taxon>Poales</taxon>
        <taxon>Poaceae</taxon>
        <taxon>BOP clade</taxon>
        <taxon>Pooideae</taxon>
        <taxon>Triticodae</taxon>
        <taxon>Triticeae</taxon>
        <taxon>Triticinae</taxon>
        <taxon>Aegilops</taxon>
    </lineage>
</organism>
<reference evidence="1" key="3">
    <citation type="journal article" date="2017" name="Nature">
        <title>Genome sequence of the progenitor of the wheat D genome Aegilops tauschii.</title>
        <authorList>
            <person name="Luo M.C."/>
            <person name="Gu Y.Q."/>
            <person name="Puiu D."/>
            <person name="Wang H."/>
            <person name="Twardziok S.O."/>
            <person name="Deal K.R."/>
            <person name="Huo N."/>
            <person name="Zhu T."/>
            <person name="Wang L."/>
            <person name="Wang Y."/>
            <person name="McGuire P.E."/>
            <person name="Liu S."/>
            <person name="Long H."/>
            <person name="Ramasamy R.K."/>
            <person name="Rodriguez J.C."/>
            <person name="Van S.L."/>
            <person name="Yuan L."/>
            <person name="Wang Z."/>
            <person name="Xia Z."/>
            <person name="Xiao L."/>
            <person name="Anderson O.D."/>
            <person name="Ouyang S."/>
            <person name="Liang Y."/>
            <person name="Zimin A.V."/>
            <person name="Pertea G."/>
            <person name="Qi P."/>
            <person name="Bennetzen J.L."/>
            <person name="Dai X."/>
            <person name="Dawson M.W."/>
            <person name="Muller H.G."/>
            <person name="Kugler K."/>
            <person name="Rivarola-Duarte L."/>
            <person name="Spannagl M."/>
            <person name="Mayer K.F.X."/>
            <person name="Lu F.H."/>
            <person name="Bevan M.W."/>
            <person name="Leroy P."/>
            <person name="Li P."/>
            <person name="You F.M."/>
            <person name="Sun Q."/>
            <person name="Liu Z."/>
            <person name="Lyons E."/>
            <person name="Wicker T."/>
            <person name="Salzberg S.L."/>
            <person name="Devos K.M."/>
            <person name="Dvorak J."/>
        </authorList>
    </citation>
    <scope>NUCLEOTIDE SEQUENCE [LARGE SCALE GENOMIC DNA]</scope>
    <source>
        <strain evidence="1">cv. AL8/78</strain>
    </source>
</reference>
<dbReference type="AlphaFoldDB" id="A0A452Z7V9"/>
<protein>
    <submittedName>
        <fullName evidence="1">Uncharacterized protein</fullName>
    </submittedName>
</protein>
<dbReference type="Gramene" id="AET1Gv20665500.35">
    <property type="protein sequence ID" value="AET1Gv20665500.35"/>
    <property type="gene ID" value="AET1Gv20665500"/>
</dbReference>
<name>A0A452Z7V9_AEGTS</name>
<reference evidence="1" key="5">
    <citation type="journal article" date="2021" name="G3 (Bethesda)">
        <title>Aegilops tauschii genome assembly Aet v5.0 features greater sequence contiguity and improved annotation.</title>
        <authorList>
            <person name="Wang L."/>
            <person name="Zhu T."/>
            <person name="Rodriguez J.C."/>
            <person name="Deal K.R."/>
            <person name="Dubcovsky J."/>
            <person name="McGuire P.E."/>
            <person name="Lux T."/>
            <person name="Spannagl M."/>
            <person name="Mayer K.F.X."/>
            <person name="Baldrich P."/>
            <person name="Meyers B.C."/>
            <person name="Huo N."/>
            <person name="Gu Y.Q."/>
            <person name="Zhou H."/>
            <person name="Devos K.M."/>
            <person name="Bennetzen J.L."/>
            <person name="Unver T."/>
            <person name="Budak H."/>
            <person name="Gulick P.J."/>
            <person name="Galiba G."/>
            <person name="Kalapos B."/>
            <person name="Nelson D.R."/>
            <person name="Li P."/>
            <person name="You F.M."/>
            <person name="Luo M.C."/>
            <person name="Dvorak J."/>
        </authorList>
    </citation>
    <scope>NUCLEOTIDE SEQUENCE [LARGE SCALE GENOMIC DNA]</scope>
    <source>
        <strain evidence="1">cv. AL8/78</strain>
    </source>
</reference>
<evidence type="ECO:0000313" key="1">
    <source>
        <dbReference type="EnsemblPlants" id="AET1Gv20665500.35"/>
    </source>
</evidence>
<reference evidence="2" key="2">
    <citation type="journal article" date="2017" name="Nat. Plants">
        <title>The Aegilops tauschii genome reveals multiple impacts of transposons.</title>
        <authorList>
            <person name="Zhao G."/>
            <person name="Zou C."/>
            <person name="Li K."/>
            <person name="Wang K."/>
            <person name="Li T."/>
            <person name="Gao L."/>
            <person name="Zhang X."/>
            <person name="Wang H."/>
            <person name="Yang Z."/>
            <person name="Liu X."/>
            <person name="Jiang W."/>
            <person name="Mao L."/>
            <person name="Kong X."/>
            <person name="Jiao Y."/>
            <person name="Jia J."/>
        </authorList>
    </citation>
    <scope>NUCLEOTIDE SEQUENCE [LARGE SCALE GENOMIC DNA]</scope>
    <source>
        <strain evidence="2">cv. AL8/78</strain>
    </source>
</reference>
<evidence type="ECO:0000313" key="2">
    <source>
        <dbReference type="Proteomes" id="UP000015105"/>
    </source>
</evidence>
<reference evidence="1" key="4">
    <citation type="submission" date="2019-03" db="UniProtKB">
        <authorList>
            <consortium name="EnsemblPlants"/>
        </authorList>
    </citation>
    <scope>IDENTIFICATION</scope>
</reference>